<reference evidence="9 10" key="1">
    <citation type="submission" date="2013-05" db="EMBL/GenBank/DDBJ databases">
        <title>Genome assembly of Chondromyces apiculatus DSM 436.</title>
        <authorList>
            <person name="Sharma G."/>
            <person name="Khatri I."/>
            <person name="Kaur C."/>
            <person name="Mayilraj S."/>
            <person name="Subramanian S."/>
        </authorList>
    </citation>
    <scope>NUCLEOTIDE SEQUENCE [LARGE SCALE GENOMIC DNA]</scope>
    <source>
        <strain evidence="9 10">DSM 436</strain>
    </source>
</reference>
<keyword evidence="5" id="KW-0378">Hydrolase</keyword>
<name>A0A017TBK4_9BACT</name>
<evidence type="ECO:0000256" key="7">
    <source>
        <dbReference type="ARBA" id="ARBA00023049"/>
    </source>
</evidence>
<dbReference type="Gene3D" id="3.30.1380.10">
    <property type="match status" value="1"/>
</dbReference>
<dbReference type="GO" id="GO:0004252">
    <property type="term" value="F:serine-type endopeptidase activity"/>
    <property type="evidence" value="ECO:0007669"/>
    <property type="project" value="InterPro"/>
</dbReference>
<evidence type="ECO:0000256" key="8">
    <source>
        <dbReference type="SAM" id="MobiDB-lite"/>
    </source>
</evidence>
<keyword evidence="2" id="KW-0479">Metal-binding</keyword>
<feature type="region of interest" description="Disordered" evidence="8">
    <location>
        <begin position="15"/>
        <end position="45"/>
    </location>
</feature>
<comment type="caution">
    <text evidence="9">The sequence shown here is derived from an EMBL/GenBank/DDBJ whole genome shotgun (WGS) entry which is preliminary data.</text>
</comment>
<evidence type="ECO:0008006" key="11">
    <source>
        <dbReference type="Google" id="ProtNLM"/>
    </source>
</evidence>
<keyword evidence="10" id="KW-1185">Reference proteome</keyword>
<sequence>MTLVADACGLTTAFAPSLAPTDTPRPSPPAPSRAPGSMHRSPHTPPSRLLLRVLFPLTLSALLGIPAPSHAAPEKTASAKTSSAKTSNTKTASAKTSSAKTSNTKTASAKSAKASGAKVADAKAASARAAGARTADTKLKGCFSLGAPNRGTLSGGTRLRSTRHLEVRPGARAWGVPQLVHALQRAATQVNKKHGRSVLLVGDLSSQGGGELDGHRSHQTGRDADIGFYGMNSKGKPVQLKRFVAFDSAGAARGTPSWVRFDDARNWTLVASLLEDRSASVRYLIVSSALRARLLAYAARKKVPQDLLDRAAAAMISPRDGSHDNHFHLRIACPEAMRGACTEESFQRSSPRGDGAAPAAAPADIYE</sequence>
<feature type="compositionally biased region" description="Pro residues" evidence="8">
    <location>
        <begin position="23"/>
        <end position="32"/>
    </location>
</feature>
<dbReference type="Proteomes" id="UP000019678">
    <property type="component" value="Unassembled WGS sequence"/>
</dbReference>
<dbReference type="STRING" id="1192034.CAP_1729"/>
<dbReference type="AlphaFoldDB" id="A0A017TBK4"/>
<keyword evidence="1" id="KW-0645">Protease</keyword>
<dbReference type="EMBL" id="ASRX01000015">
    <property type="protein sequence ID" value="EYF06599.1"/>
    <property type="molecule type" value="Genomic_DNA"/>
</dbReference>
<dbReference type="GO" id="GO:0030288">
    <property type="term" value="C:outer membrane-bounded periplasmic space"/>
    <property type="evidence" value="ECO:0007669"/>
    <property type="project" value="InterPro"/>
</dbReference>
<keyword evidence="3" id="KW-0732">Signal</keyword>
<evidence type="ECO:0000256" key="1">
    <source>
        <dbReference type="ARBA" id="ARBA00022670"/>
    </source>
</evidence>
<dbReference type="SUPFAM" id="SSF55166">
    <property type="entry name" value="Hedgehog/DD-peptidase"/>
    <property type="match status" value="1"/>
</dbReference>
<dbReference type="InterPro" id="IPR005073">
    <property type="entry name" value="Peptidase_M74"/>
</dbReference>
<evidence type="ECO:0000313" key="10">
    <source>
        <dbReference type="Proteomes" id="UP000019678"/>
    </source>
</evidence>
<keyword evidence="7" id="KW-0482">Metalloprotease</keyword>
<feature type="region of interest" description="Disordered" evidence="8">
    <location>
        <begin position="69"/>
        <end position="119"/>
    </location>
</feature>
<evidence type="ECO:0000256" key="4">
    <source>
        <dbReference type="ARBA" id="ARBA00022764"/>
    </source>
</evidence>
<protein>
    <recommendedName>
        <fullName evidence="11">Murein endopeptidase</fullName>
    </recommendedName>
</protein>
<dbReference type="GO" id="GO:0046872">
    <property type="term" value="F:metal ion binding"/>
    <property type="evidence" value="ECO:0007669"/>
    <property type="project" value="UniProtKB-KW"/>
</dbReference>
<accession>A0A017TBK4</accession>
<feature type="compositionally biased region" description="Low complexity" evidence="8">
    <location>
        <begin position="353"/>
        <end position="367"/>
    </location>
</feature>
<keyword evidence="6" id="KW-0862">Zinc</keyword>
<feature type="compositionally biased region" description="Low complexity" evidence="8">
    <location>
        <begin position="75"/>
        <end position="119"/>
    </location>
</feature>
<evidence type="ECO:0000313" key="9">
    <source>
        <dbReference type="EMBL" id="EYF06599.1"/>
    </source>
</evidence>
<gene>
    <name evidence="9" type="ORF">CAP_1729</name>
</gene>
<dbReference type="Pfam" id="PF03411">
    <property type="entry name" value="Peptidase_M74"/>
    <property type="match status" value="1"/>
</dbReference>
<organism evidence="9 10">
    <name type="scientific">Chondromyces apiculatus DSM 436</name>
    <dbReference type="NCBI Taxonomy" id="1192034"/>
    <lineage>
        <taxon>Bacteria</taxon>
        <taxon>Pseudomonadati</taxon>
        <taxon>Myxococcota</taxon>
        <taxon>Polyangia</taxon>
        <taxon>Polyangiales</taxon>
        <taxon>Polyangiaceae</taxon>
        <taxon>Chondromyces</taxon>
    </lineage>
</organism>
<feature type="region of interest" description="Disordered" evidence="8">
    <location>
        <begin position="342"/>
        <end position="367"/>
    </location>
</feature>
<evidence type="ECO:0000256" key="6">
    <source>
        <dbReference type="ARBA" id="ARBA00022833"/>
    </source>
</evidence>
<dbReference type="InterPro" id="IPR009045">
    <property type="entry name" value="Zn_M74/Hedgehog-like"/>
</dbReference>
<evidence type="ECO:0000256" key="2">
    <source>
        <dbReference type="ARBA" id="ARBA00022723"/>
    </source>
</evidence>
<dbReference type="GO" id="GO:0008237">
    <property type="term" value="F:metallopeptidase activity"/>
    <property type="evidence" value="ECO:0007669"/>
    <property type="project" value="UniProtKB-KW"/>
</dbReference>
<dbReference type="GO" id="GO:0006508">
    <property type="term" value="P:proteolysis"/>
    <property type="evidence" value="ECO:0007669"/>
    <property type="project" value="UniProtKB-KW"/>
</dbReference>
<proteinExistence type="predicted"/>
<dbReference type="eggNOG" id="COG3770">
    <property type="taxonomic scope" value="Bacteria"/>
</dbReference>
<evidence type="ECO:0000256" key="5">
    <source>
        <dbReference type="ARBA" id="ARBA00022801"/>
    </source>
</evidence>
<keyword evidence="4" id="KW-0574">Periplasm</keyword>
<evidence type="ECO:0000256" key="3">
    <source>
        <dbReference type="ARBA" id="ARBA00022729"/>
    </source>
</evidence>